<dbReference type="Pfam" id="PF03883">
    <property type="entry name" value="H2O2_YaaD"/>
    <property type="match status" value="1"/>
</dbReference>
<dbReference type="GO" id="GO:0005829">
    <property type="term" value="C:cytosol"/>
    <property type="evidence" value="ECO:0007669"/>
    <property type="project" value="TreeGrafter"/>
</dbReference>
<dbReference type="GO" id="GO:0033194">
    <property type="term" value="P:response to hydroperoxide"/>
    <property type="evidence" value="ECO:0007669"/>
    <property type="project" value="TreeGrafter"/>
</dbReference>
<reference evidence="1 2" key="1">
    <citation type="submission" date="2020-05" db="EMBL/GenBank/DDBJ databases">
        <title>Sulfurimonas marisnigri, sp. nov., and Sulfurimonas baltica, sp. nov., manganese oxide reducing chemolithoautotrophs of the class Epsilonproteobacteria isolated from the pelagic redoxclines of the Black and Baltic Seas and emended description of the genus Sulfurimonas.</title>
        <authorList>
            <person name="Henkel J.V."/>
            <person name="Laudan C."/>
            <person name="Werner J."/>
            <person name="Neu T."/>
            <person name="Plewe S."/>
            <person name="Sproer C."/>
            <person name="Bunk B."/>
            <person name="Schulz-Vogt H.N."/>
        </authorList>
    </citation>
    <scope>NUCLEOTIDE SEQUENCE [LARGE SCALE GENOMIC DNA]</scope>
    <source>
        <strain evidence="1 2">GD2</strain>
    </source>
</reference>
<dbReference type="RefSeq" id="WP_194369134.1">
    <property type="nucleotide sequence ID" value="NZ_CP054492.1"/>
</dbReference>
<accession>A0A7S7LUL7</accession>
<proteinExistence type="predicted"/>
<dbReference type="EMBL" id="CP054492">
    <property type="protein sequence ID" value="QOY51698.1"/>
    <property type="molecule type" value="Genomic_DNA"/>
</dbReference>
<dbReference type="InterPro" id="IPR005583">
    <property type="entry name" value="YaaA"/>
</dbReference>
<dbReference type="PANTHER" id="PTHR30283">
    <property type="entry name" value="PEROXIDE STRESS RESPONSE PROTEIN YAAA"/>
    <property type="match status" value="1"/>
</dbReference>
<name>A0A7S7LUL7_9BACT</name>
<dbReference type="Proteomes" id="UP000593994">
    <property type="component" value="Chromosome"/>
</dbReference>
<dbReference type="KEGG" id="sbal:HUE88_11415"/>
<dbReference type="AlphaFoldDB" id="A0A7S7LUL7"/>
<protein>
    <submittedName>
        <fullName evidence="1">YaaA family protein</fullName>
    </submittedName>
</protein>
<sequence length="247" mass="28722">MKILFSPAETKKVGGIKGNIESECFLFPKLFGFRKEVLDRYQGYVSSVTDEQLSKFFGIKDSAKFEKYKTDIYSQPLMKVIERYDGVAFDYLEYSSLDDAAKQYIDQNTVIFSNLFGPMLAGDFGLPEYKLKQGEKIGDFAPEVFYKKHFSESLDEMLSDEVYLDLRAGFYNKFYKPRTQYVTLKFLKDDKVVSHWAKAYRGLVLKEMAQNKIQSIDEFMKMEIENLSVQEILKKGIHTEIVFNITN</sequence>
<dbReference type="PANTHER" id="PTHR30283:SF4">
    <property type="entry name" value="PEROXIDE STRESS RESISTANCE PROTEIN YAAA"/>
    <property type="match status" value="1"/>
</dbReference>
<organism evidence="1 2">
    <name type="scientific">Candidatus Sulfurimonas baltica</name>
    <dbReference type="NCBI Taxonomy" id="2740404"/>
    <lineage>
        <taxon>Bacteria</taxon>
        <taxon>Pseudomonadati</taxon>
        <taxon>Campylobacterota</taxon>
        <taxon>Epsilonproteobacteria</taxon>
        <taxon>Campylobacterales</taxon>
        <taxon>Sulfurimonadaceae</taxon>
        <taxon>Sulfurimonas</taxon>
    </lineage>
</organism>
<gene>
    <name evidence="1" type="ORF">HUE88_11415</name>
</gene>
<evidence type="ECO:0000313" key="1">
    <source>
        <dbReference type="EMBL" id="QOY51698.1"/>
    </source>
</evidence>
<evidence type="ECO:0000313" key="2">
    <source>
        <dbReference type="Proteomes" id="UP000593994"/>
    </source>
</evidence>
<keyword evidence="2" id="KW-1185">Reference proteome</keyword>